<evidence type="ECO:0000313" key="8">
    <source>
        <dbReference type="EMBL" id="PZT48954.1"/>
    </source>
</evidence>
<accession>A0A2W6MWR6</accession>
<dbReference type="PANTHER" id="PTHR11265:SF0">
    <property type="entry name" value="12S RRNA N4-METHYLCYTIDINE METHYLTRANSFERASE"/>
    <property type="match status" value="1"/>
</dbReference>
<organism evidence="8 9">
    <name type="scientific">Helicobacter valdiviensis</name>
    <dbReference type="NCBI Taxonomy" id="1458358"/>
    <lineage>
        <taxon>Bacteria</taxon>
        <taxon>Pseudomonadati</taxon>
        <taxon>Campylobacterota</taxon>
        <taxon>Epsilonproteobacteria</taxon>
        <taxon>Campylobacterales</taxon>
        <taxon>Helicobacteraceae</taxon>
        <taxon>Helicobacter</taxon>
    </lineage>
</organism>
<evidence type="ECO:0000256" key="7">
    <source>
        <dbReference type="HAMAP-Rule" id="MF_01007"/>
    </source>
</evidence>
<dbReference type="SUPFAM" id="SSF53335">
    <property type="entry name" value="S-adenosyl-L-methionine-dependent methyltransferases"/>
    <property type="match status" value="1"/>
</dbReference>
<feature type="binding site" evidence="7">
    <location>
        <position position="81"/>
    </location>
    <ligand>
        <name>S-adenosyl-L-methionine</name>
        <dbReference type="ChEBI" id="CHEBI:59789"/>
    </ligand>
</feature>
<sequence>MSPHISVLPNEVVESFNTPLVHQGGVLLDCTLGFGGHTSRLLEAYPKLKVIGIDKDKEALSFSKEFLAKFEERFTLLYGDFSVRALEVLKQERLVGILADIGVSSLQFDKEERGFSFKSSELDMRMDTGKPLSAKEVVNSYSLLELERIFRDYGEIREYKKMARLVVEWRKEGKITNAQELSSKIAMHFKASKIHPATLAFQALRIEVNDELGELERLLRGIFENPLEEGARVSIISFHSLEDRIIKQHFKKWEKSCICPMEVMRCECGNNHALGKNLYKKPIIATDEENRKNPRARSAKLRTFEFGK</sequence>
<comment type="catalytic activity">
    <reaction evidence="7">
        <text>cytidine(1402) in 16S rRNA + S-adenosyl-L-methionine = N(4)-methylcytidine(1402) in 16S rRNA + S-adenosyl-L-homocysteine + H(+)</text>
        <dbReference type="Rhea" id="RHEA:42928"/>
        <dbReference type="Rhea" id="RHEA-COMP:10286"/>
        <dbReference type="Rhea" id="RHEA-COMP:10287"/>
        <dbReference type="ChEBI" id="CHEBI:15378"/>
        <dbReference type="ChEBI" id="CHEBI:57856"/>
        <dbReference type="ChEBI" id="CHEBI:59789"/>
        <dbReference type="ChEBI" id="CHEBI:74506"/>
        <dbReference type="ChEBI" id="CHEBI:82748"/>
        <dbReference type="EC" id="2.1.1.199"/>
    </reaction>
</comment>
<dbReference type="InterPro" id="IPR029063">
    <property type="entry name" value="SAM-dependent_MTases_sf"/>
</dbReference>
<name>A0A2W6MWR6_9HELI</name>
<evidence type="ECO:0000256" key="5">
    <source>
        <dbReference type="ARBA" id="ARBA00022679"/>
    </source>
</evidence>
<keyword evidence="2 7" id="KW-0963">Cytoplasm</keyword>
<dbReference type="RefSeq" id="WP_111229013.1">
    <property type="nucleotide sequence ID" value="NZ_NBIU01000002.1"/>
</dbReference>
<dbReference type="OrthoDB" id="9806637at2"/>
<evidence type="ECO:0000256" key="2">
    <source>
        <dbReference type="ARBA" id="ARBA00022490"/>
    </source>
</evidence>
<comment type="function">
    <text evidence="7">Specifically methylates the N4 position of cytidine in position 1402 (C1402) of 16S rRNA.</text>
</comment>
<dbReference type="GO" id="GO:0070475">
    <property type="term" value="P:rRNA base methylation"/>
    <property type="evidence" value="ECO:0007669"/>
    <property type="project" value="UniProtKB-UniRule"/>
</dbReference>
<dbReference type="EC" id="2.1.1.199" evidence="7"/>
<dbReference type="Proteomes" id="UP000249746">
    <property type="component" value="Unassembled WGS sequence"/>
</dbReference>
<comment type="caution">
    <text evidence="8">The sequence shown here is derived from an EMBL/GenBank/DDBJ whole genome shotgun (WGS) entry which is preliminary data.</text>
</comment>
<feature type="binding site" evidence="7">
    <location>
        <position position="100"/>
    </location>
    <ligand>
        <name>S-adenosyl-L-methionine</name>
        <dbReference type="ChEBI" id="CHEBI:59789"/>
    </ligand>
</feature>
<dbReference type="CDD" id="cd02440">
    <property type="entry name" value="AdoMet_MTases"/>
    <property type="match status" value="1"/>
</dbReference>
<feature type="binding site" evidence="7">
    <location>
        <position position="54"/>
    </location>
    <ligand>
        <name>S-adenosyl-L-methionine</name>
        <dbReference type="ChEBI" id="CHEBI:59789"/>
    </ligand>
</feature>
<dbReference type="Gene3D" id="1.10.150.170">
    <property type="entry name" value="Putative methyltransferase TM0872, insert domain"/>
    <property type="match status" value="1"/>
</dbReference>
<dbReference type="GO" id="GO:0005737">
    <property type="term" value="C:cytoplasm"/>
    <property type="evidence" value="ECO:0007669"/>
    <property type="project" value="UniProtKB-SubCell"/>
</dbReference>
<evidence type="ECO:0000256" key="1">
    <source>
        <dbReference type="ARBA" id="ARBA00010396"/>
    </source>
</evidence>
<dbReference type="AlphaFoldDB" id="A0A2W6MWR6"/>
<keyword evidence="9" id="KW-1185">Reference proteome</keyword>
<evidence type="ECO:0000256" key="3">
    <source>
        <dbReference type="ARBA" id="ARBA00022552"/>
    </source>
</evidence>
<feature type="binding site" evidence="7">
    <location>
        <position position="107"/>
    </location>
    <ligand>
        <name>S-adenosyl-L-methionine</name>
        <dbReference type="ChEBI" id="CHEBI:59789"/>
    </ligand>
</feature>
<comment type="similarity">
    <text evidence="1 7">Belongs to the methyltransferase superfamily. RsmH family.</text>
</comment>
<keyword evidence="3 7" id="KW-0698">rRNA processing</keyword>
<dbReference type="NCBIfam" id="TIGR00006">
    <property type="entry name" value="16S rRNA (cytosine(1402)-N(4))-methyltransferase RsmH"/>
    <property type="match status" value="1"/>
</dbReference>
<reference evidence="8 9" key="1">
    <citation type="submission" date="2017-03" db="EMBL/GenBank/DDBJ databases">
        <title>Genomic and clinical evidence uncovers the enterohepatic species Helicobacter valdiviensis as a potential human intestinal pathogen.</title>
        <authorList>
            <person name="Fresia P."/>
            <person name="Jara R."/>
            <person name="Sierra R."/>
            <person name="Ferres I."/>
            <person name="Greif G."/>
            <person name="Iraola G."/>
            <person name="Collado L."/>
        </authorList>
    </citation>
    <scope>NUCLEOTIDE SEQUENCE [LARGE SCALE GENOMIC DNA]</scope>
    <source>
        <strain evidence="8 9">WBE14</strain>
    </source>
</reference>
<keyword evidence="6 7" id="KW-0949">S-adenosyl-L-methionine</keyword>
<keyword evidence="5 7" id="KW-0808">Transferase</keyword>
<evidence type="ECO:0000313" key="9">
    <source>
        <dbReference type="Proteomes" id="UP000249746"/>
    </source>
</evidence>
<keyword evidence="4 7" id="KW-0489">Methyltransferase</keyword>
<dbReference type="SUPFAM" id="SSF81799">
    <property type="entry name" value="Putative methyltransferase TM0872, insert domain"/>
    <property type="match status" value="1"/>
</dbReference>
<dbReference type="HAMAP" id="MF_01007">
    <property type="entry name" value="16SrRNA_methyltr_H"/>
    <property type="match status" value="1"/>
</dbReference>
<dbReference type="PANTHER" id="PTHR11265">
    <property type="entry name" value="S-ADENOSYL-METHYLTRANSFERASE MRAW"/>
    <property type="match status" value="1"/>
</dbReference>
<protein>
    <recommendedName>
        <fullName evidence="7">Ribosomal RNA small subunit methyltransferase H</fullName>
        <ecNumber evidence="7">2.1.1.199</ecNumber>
    </recommendedName>
    <alternativeName>
        <fullName evidence="7">16S rRNA m(4)C1402 methyltransferase</fullName>
    </alternativeName>
    <alternativeName>
        <fullName evidence="7">rRNA (cytosine-N(4)-)-methyltransferase RsmH</fullName>
    </alternativeName>
</protein>
<gene>
    <name evidence="7" type="primary">rsmH</name>
    <name evidence="8" type="ORF">B6S12_01280</name>
</gene>
<dbReference type="Pfam" id="PF01795">
    <property type="entry name" value="Methyltransf_5"/>
    <property type="match status" value="1"/>
</dbReference>
<evidence type="ECO:0000256" key="4">
    <source>
        <dbReference type="ARBA" id="ARBA00022603"/>
    </source>
</evidence>
<proteinExistence type="inferred from homology"/>
<feature type="binding site" evidence="7">
    <location>
        <begin position="35"/>
        <end position="37"/>
    </location>
    <ligand>
        <name>S-adenosyl-L-methionine</name>
        <dbReference type="ChEBI" id="CHEBI:59789"/>
    </ligand>
</feature>
<dbReference type="InterPro" id="IPR023397">
    <property type="entry name" value="SAM-dep_MeTrfase_MraW_recog"/>
</dbReference>
<evidence type="ECO:0000256" key="6">
    <source>
        <dbReference type="ARBA" id="ARBA00022691"/>
    </source>
</evidence>
<comment type="subcellular location">
    <subcellularLocation>
        <location evidence="7">Cytoplasm</location>
    </subcellularLocation>
</comment>
<dbReference type="EMBL" id="NBIU01000002">
    <property type="protein sequence ID" value="PZT48954.1"/>
    <property type="molecule type" value="Genomic_DNA"/>
</dbReference>
<dbReference type="GO" id="GO:0071424">
    <property type="term" value="F:rRNA (cytosine-N4-)-methyltransferase activity"/>
    <property type="evidence" value="ECO:0007669"/>
    <property type="project" value="UniProtKB-UniRule"/>
</dbReference>
<dbReference type="PIRSF" id="PIRSF004486">
    <property type="entry name" value="MraW"/>
    <property type="match status" value="1"/>
</dbReference>
<dbReference type="Gene3D" id="3.40.50.150">
    <property type="entry name" value="Vaccinia Virus protein VP39"/>
    <property type="match status" value="1"/>
</dbReference>
<dbReference type="InterPro" id="IPR002903">
    <property type="entry name" value="RsmH"/>
</dbReference>